<keyword evidence="2" id="KW-1185">Reference proteome</keyword>
<dbReference type="Proteomes" id="UP000660801">
    <property type="component" value="Unassembled WGS sequence"/>
</dbReference>
<dbReference type="AlphaFoldDB" id="A0A917A4G0"/>
<sequence length="62" mass="7036">METNKNNFIVLTDEEMMNIDGAGAWYSIYDGEFPPPPYMSEFYSPISMAARMNAWAHGIRVG</sequence>
<name>A0A917A4G0_9STRE</name>
<reference evidence="1" key="1">
    <citation type="journal article" date="2014" name="Int. J. Syst. Evol. Microbiol.">
        <title>Complete genome sequence of Corynebacterium casei LMG S-19264T (=DSM 44701T), isolated from a smear-ripened cheese.</title>
        <authorList>
            <consortium name="US DOE Joint Genome Institute (JGI-PGF)"/>
            <person name="Walter F."/>
            <person name="Albersmeier A."/>
            <person name="Kalinowski J."/>
            <person name="Ruckert C."/>
        </authorList>
    </citation>
    <scope>NUCLEOTIDE SEQUENCE</scope>
    <source>
        <strain evidence="1">CGMCC 1.15533</strain>
    </source>
</reference>
<comment type="caution">
    <text evidence="1">The sequence shown here is derived from an EMBL/GenBank/DDBJ whole genome shotgun (WGS) entry which is preliminary data.</text>
</comment>
<dbReference type="RefSeq" id="WP_068989601.1">
    <property type="nucleotide sequence ID" value="NZ_BMJN01000002.1"/>
</dbReference>
<evidence type="ECO:0000313" key="2">
    <source>
        <dbReference type="Proteomes" id="UP000660801"/>
    </source>
</evidence>
<dbReference type="OrthoDB" id="2237195at2"/>
<evidence type="ECO:0008006" key="3">
    <source>
        <dbReference type="Google" id="ProtNLM"/>
    </source>
</evidence>
<gene>
    <name evidence="1" type="ORF">GCM10011510_02080</name>
</gene>
<accession>A0A917A4G0</accession>
<organism evidence="1 2">
    <name type="scientific">Streptococcus himalayensis</name>
    <dbReference type="NCBI Taxonomy" id="1888195"/>
    <lineage>
        <taxon>Bacteria</taxon>
        <taxon>Bacillati</taxon>
        <taxon>Bacillota</taxon>
        <taxon>Bacilli</taxon>
        <taxon>Lactobacillales</taxon>
        <taxon>Streptococcaceae</taxon>
        <taxon>Streptococcus</taxon>
    </lineage>
</organism>
<dbReference type="EMBL" id="BMJN01000002">
    <property type="protein sequence ID" value="GGE24567.1"/>
    <property type="molecule type" value="Genomic_DNA"/>
</dbReference>
<proteinExistence type="predicted"/>
<protein>
    <recommendedName>
        <fullName evidence="3">Bacteriocin</fullName>
    </recommendedName>
</protein>
<reference evidence="1" key="2">
    <citation type="submission" date="2020-09" db="EMBL/GenBank/DDBJ databases">
        <authorList>
            <person name="Sun Q."/>
            <person name="Zhou Y."/>
        </authorList>
    </citation>
    <scope>NUCLEOTIDE SEQUENCE</scope>
    <source>
        <strain evidence="1">CGMCC 1.15533</strain>
    </source>
</reference>
<evidence type="ECO:0000313" key="1">
    <source>
        <dbReference type="EMBL" id="GGE24567.1"/>
    </source>
</evidence>